<evidence type="ECO:0000313" key="1">
    <source>
        <dbReference type="EMBL" id="KAI5677509.1"/>
    </source>
</evidence>
<dbReference type="Proteomes" id="UP001060085">
    <property type="component" value="Linkage Group LG02"/>
</dbReference>
<comment type="caution">
    <text evidence="1">The sequence shown here is derived from an EMBL/GenBank/DDBJ whole genome shotgun (WGS) entry which is preliminary data.</text>
</comment>
<sequence>MHNFHHGGDSRFNDFGGNNHGNPNFTPRRHFRDGNFSSYAKSFENTSYDNYGGYGKVNTRYDNYEHRVEDKGRNLEKELGNYLKDLAINLSLNPSLICSEVSFVELELFLECIYVKESEFIKAIEKDELVSLLNCKEEIGGLSPLRKMEHQIKLQDCKVLDLPPTIGPAPTVPGSLLALVSSRFFLSN</sequence>
<protein>
    <submittedName>
        <fullName evidence="1">Uncharacterized protein</fullName>
    </submittedName>
</protein>
<keyword evidence="2" id="KW-1185">Reference proteome</keyword>
<dbReference type="EMBL" id="CM044702">
    <property type="protein sequence ID" value="KAI5677509.1"/>
    <property type="molecule type" value="Genomic_DNA"/>
</dbReference>
<organism evidence="1 2">
    <name type="scientific">Catharanthus roseus</name>
    <name type="common">Madagascar periwinkle</name>
    <name type="synonym">Vinca rosea</name>
    <dbReference type="NCBI Taxonomy" id="4058"/>
    <lineage>
        <taxon>Eukaryota</taxon>
        <taxon>Viridiplantae</taxon>
        <taxon>Streptophyta</taxon>
        <taxon>Embryophyta</taxon>
        <taxon>Tracheophyta</taxon>
        <taxon>Spermatophyta</taxon>
        <taxon>Magnoliopsida</taxon>
        <taxon>eudicotyledons</taxon>
        <taxon>Gunneridae</taxon>
        <taxon>Pentapetalae</taxon>
        <taxon>asterids</taxon>
        <taxon>lamiids</taxon>
        <taxon>Gentianales</taxon>
        <taxon>Apocynaceae</taxon>
        <taxon>Rauvolfioideae</taxon>
        <taxon>Vinceae</taxon>
        <taxon>Catharanthinae</taxon>
        <taxon>Catharanthus</taxon>
    </lineage>
</organism>
<evidence type="ECO:0000313" key="2">
    <source>
        <dbReference type="Proteomes" id="UP001060085"/>
    </source>
</evidence>
<name>A0ACC0BXV6_CATRO</name>
<gene>
    <name evidence="1" type="ORF">M9H77_08459</name>
</gene>
<proteinExistence type="predicted"/>
<accession>A0ACC0BXV6</accession>
<reference evidence="2" key="1">
    <citation type="journal article" date="2023" name="Nat. Plants">
        <title>Single-cell RNA sequencing provides a high-resolution roadmap for understanding the multicellular compartmentation of specialized metabolism.</title>
        <authorList>
            <person name="Sun S."/>
            <person name="Shen X."/>
            <person name="Li Y."/>
            <person name="Li Y."/>
            <person name="Wang S."/>
            <person name="Li R."/>
            <person name="Zhang H."/>
            <person name="Shen G."/>
            <person name="Guo B."/>
            <person name="Wei J."/>
            <person name="Xu J."/>
            <person name="St-Pierre B."/>
            <person name="Chen S."/>
            <person name="Sun C."/>
        </authorList>
    </citation>
    <scope>NUCLEOTIDE SEQUENCE [LARGE SCALE GENOMIC DNA]</scope>
</reference>